<evidence type="ECO:0008006" key="4">
    <source>
        <dbReference type="Google" id="ProtNLM"/>
    </source>
</evidence>
<reference evidence="2 3" key="1">
    <citation type="submission" date="2024-03" db="EMBL/GenBank/DDBJ databases">
        <title>Human intestinal bacterial collection.</title>
        <authorList>
            <person name="Pauvert C."/>
            <person name="Hitch T.C.A."/>
            <person name="Clavel T."/>
        </authorList>
    </citation>
    <scope>NUCLEOTIDE SEQUENCE [LARGE SCALE GENOMIC DNA]</scope>
    <source>
        <strain evidence="2 3">CLA-JM-H10</strain>
    </source>
</reference>
<accession>A0ABV1GR81</accession>
<evidence type="ECO:0000313" key="2">
    <source>
        <dbReference type="EMBL" id="MEQ2535933.1"/>
    </source>
</evidence>
<proteinExistence type="predicted"/>
<comment type="caution">
    <text evidence="2">The sequence shown here is derived from an EMBL/GenBank/DDBJ whole genome shotgun (WGS) entry which is preliminary data.</text>
</comment>
<keyword evidence="3" id="KW-1185">Reference proteome</keyword>
<feature type="transmembrane region" description="Helical" evidence="1">
    <location>
        <begin position="250"/>
        <end position="274"/>
    </location>
</feature>
<dbReference type="EMBL" id="JBBMES010000017">
    <property type="protein sequence ID" value="MEQ2535933.1"/>
    <property type="molecule type" value="Genomic_DNA"/>
</dbReference>
<keyword evidence="1" id="KW-0472">Membrane</keyword>
<evidence type="ECO:0000256" key="1">
    <source>
        <dbReference type="SAM" id="Phobius"/>
    </source>
</evidence>
<dbReference type="Proteomes" id="UP001480973">
    <property type="component" value="Unassembled WGS sequence"/>
</dbReference>
<keyword evidence="1" id="KW-1133">Transmembrane helix</keyword>
<name>A0ABV1GR81_9FIRM</name>
<keyword evidence="1" id="KW-0812">Transmembrane</keyword>
<sequence length="279" mass="31085">MNILILGFTDKINAKENYTESEQIVNINITTDAESYSDNEKVSITVSLDNYNDQFTGDITTMIIELVYDSDVVKPEIETVKKIAKKTGSMGFSHIDVNKNGNVKYQYVDVEEHLKKGSTDLFSLVFDVKESIDTLERIKDVIKTGKIVIQDGSVTPSVRYISNVEYFTDLSAGVIASDDAVGLREYNSDGDLLSDDEQITIQQNALNEKETYESDSISSIEDITESVSDNKSENQEKVNLLADKNSKNKIVSITTFVIAVMVAVVIAVVCVLIYKRKGW</sequence>
<organism evidence="2 3">
    <name type="scientific">Lachnospira intestinalis</name>
    <dbReference type="NCBI Taxonomy" id="3133158"/>
    <lineage>
        <taxon>Bacteria</taxon>
        <taxon>Bacillati</taxon>
        <taxon>Bacillota</taxon>
        <taxon>Clostridia</taxon>
        <taxon>Lachnospirales</taxon>
        <taxon>Lachnospiraceae</taxon>
        <taxon>Lachnospira</taxon>
    </lineage>
</organism>
<protein>
    <recommendedName>
        <fullName evidence="4">Cohesin domain-containing protein</fullName>
    </recommendedName>
</protein>
<evidence type="ECO:0000313" key="3">
    <source>
        <dbReference type="Proteomes" id="UP001480973"/>
    </source>
</evidence>
<gene>
    <name evidence="2" type="ORF">WMO38_12535</name>
</gene>
<dbReference type="Gene3D" id="2.60.40.680">
    <property type="match status" value="1"/>
</dbReference>